<evidence type="ECO:0000313" key="2">
    <source>
        <dbReference type="EMBL" id="WMC09222.1"/>
    </source>
</evidence>
<dbReference type="PANTHER" id="PTHR32301">
    <property type="entry name" value="COUNTIN RECEPTOR CNR3-RELATED"/>
    <property type="match status" value="1"/>
</dbReference>
<dbReference type="Pfam" id="PF03567">
    <property type="entry name" value="Sulfotransfer_2"/>
    <property type="match status" value="1"/>
</dbReference>
<dbReference type="Gene3D" id="3.40.50.300">
    <property type="entry name" value="P-loop containing nucleotide triphosphate hydrolases"/>
    <property type="match status" value="1"/>
</dbReference>
<dbReference type="SUPFAM" id="SSF52540">
    <property type="entry name" value="P-loop containing nucleoside triphosphate hydrolases"/>
    <property type="match status" value="1"/>
</dbReference>
<sequence>MEKIVFLHIPKTGGTSVHDYLITKFSGNEIIPDRFNTLRNHSPEHLNQFRYFSGHYDIDGINRIPGNKKVFTFFREPKETILSLYYFWRSHKISFIEKHNLNGPRIAKKLSLLEFLRYNKEGIPANINNYTTRVLIGKMHYGPNGEFLYPEDELIDRAKATINSLATFGVMDNYNKSYRKVIEDLGFKAPEIIPHSRNSSERKDPNLEPIEKEKITDDISEELEKLTQFDQVIYNYAKKTLNT</sequence>
<keyword evidence="3" id="KW-1185">Reference proteome</keyword>
<name>A0AA50KLH5_9GAMM</name>
<dbReference type="PANTHER" id="PTHR32301:SF6">
    <property type="entry name" value="GOLVESIN-RELATED"/>
    <property type="match status" value="1"/>
</dbReference>
<gene>
    <name evidence="2" type="ORF">PU634_08765</name>
</gene>
<protein>
    <submittedName>
        <fullName evidence="2">Sulfotransferase family 2 domain-containing protein</fullName>
    </submittedName>
</protein>
<organism evidence="2 3">
    <name type="scientific">Oceanimonas pelagia</name>
    <dbReference type="NCBI Taxonomy" id="3028314"/>
    <lineage>
        <taxon>Bacteria</taxon>
        <taxon>Pseudomonadati</taxon>
        <taxon>Pseudomonadota</taxon>
        <taxon>Gammaproteobacteria</taxon>
        <taxon>Aeromonadales</taxon>
        <taxon>Aeromonadaceae</taxon>
        <taxon>Oceanimonas</taxon>
    </lineage>
</organism>
<dbReference type="EMBL" id="CP118224">
    <property type="protein sequence ID" value="WMC09222.1"/>
    <property type="molecule type" value="Genomic_DNA"/>
</dbReference>
<dbReference type="InterPro" id="IPR027417">
    <property type="entry name" value="P-loop_NTPase"/>
</dbReference>
<reference evidence="2 3" key="1">
    <citation type="submission" date="2023-02" db="EMBL/GenBank/DDBJ databases">
        <title>Complete genome sequence of a novel bacterium Oceanimonas sp. NTOU-MSR1 isolated from marine coast sediment.</title>
        <authorList>
            <person name="Yang H.-T."/>
            <person name="Chen Y.-L."/>
            <person name="Ho Y.-N."/>
        </authorList>
    </citation>
    <scope>NUCLEOTIDE SEQUENCE [LARGE SCALE GENOMIC DNA]</scope>
    <source>
        <strain evidence="2 3">NTOU-MSR1</strain>
    </source>
</reference>
<dbReference type="GO" id="GO:0008146">
    <property type="term" value="F:sulfotransferase activity"/>
    <property type="evidence" value="ECO:0007669"/>
    <property type="project" value="InterPro"/>
</dbReference>
<dbReference type="KEGG" id="ope:PU634_08765"/>
<dbReference type="Proteomes" id="UP001223802">
    <property type="component" value="Chromosome"/>
</dbReference>
<evidence type="ECO:0000313" key="3">
    <source>
        <dbReference type="Proteomes" id="UP001223802"/>
    </source>
</evidence>
<dbReference type="GO" id="GO:0016020">
    <property type="term" value="C:membrane"/>
    <property type="evidence" value="ECO:0007669"/>
    <property type="project" value="InterPro"/>
</dbReference>
<dbReference type="AlphaFoldDB" id="A0AA50KLH5"/>
<feature type="region of interest" description="Disordered" evidence="1">
    <location>
        <begin position="195"/>
        <end position="214"/>
    </location>
</feature>
<feature type="compositionally biased region" description="Basic and acidic residues" evidence="1">
    <location>
        <begin position="198"/>
        <end position="214"/>
    </location>
</feature>
<accession>A0AA50KLH5</accession>
<dbReference type="InterPro" id="IPR005331">
    <property type="entry name" value="Sulfotransferase"/>
</dbReference>
<proteinExistence type="predicted"/>
<dbReference type="InterPro" id="IPR053259">
    <property type="entry name" value="Golvesin-related_Golgi"/>
</dbReference>
<dbReference type="RefSeq" id="WP_306760425.1">
    <property type="nucleotide sequence ID" value="NZ_CP118224.1"/>
</dbReference>
<evidence type="ECO:0000256" key="1">
    <source>
        <dbReference type="SAM" id="MobiDB-lite"/>
    </source>
</evidence>